<dbReference type="GO" id="GO:0015074">
    <property type="term" value="P:DNA integration"/>
    <property type="evidence" value="ECO:0007669"/>
    <property type="project" value="UniProtKB-KW"/>
</dbReference>
<dbReference type="AlphaFoldDB" id="A0A1M7HT23"/>
<accession>A0A1M7HT23</accession>
<dbReference type="InterPro" id="IPR004107">
    <property type="entry name" value="Integrase_SAM-like_N"/>
</dbReference>
<dbReference type="Proteomes" id="UP000184394">
    <property type="component" value="Unassembled WGS sequence"/>
</dbReference>
<dbReference type="Pfam" id="PF00589">
    <property type="entry name" value="Phage_integrase"/>
    <property type="match status" value="1"/>
</dbReference>
<dbReference type="PROSITE" id="PS51898">
    <property type="entry name" value="TYR_RECOMBINASE"/>
    <property type="match status" value="1"/>
</dbReference>
<comment type="similarity">
    <text evidence="2">Belongs to the 'phage' integrase family.</text>
</comment>
<dbReference type="Gene3D" id="1.10.150.130">
    <property type="match status" value="1"/>
</dbReference>
<dbReference type="RefSeq" id="WP_072949134.1">
    <property type="nucleotide sequence ID" value="NZ_FRCT01000003.1"/>
</dbReference>
<sequence length="365" mass="41923">MSKRGLNIYRRKDGRYEGRYADGYGKDGKKKYRSIYGRTYTEVKDKLLQIKARVITPDRESGLTVKELFTEWLSAKQTQTKASTYANYAFKAEKHLIPAFGSLKIEKLSPSKVYEFIMGKRTKGLSNKYISDLIIVLKNMTRYASKVHHCVNPIADVELPKKEKHELDLYNKSEQNRLKSVLLTDMDITKLVIMLALFTGVRIGELCGLKWTDIDFATKTLHIERTIQRIRVRGKANRTELVVSTPKSQSSVRTIPIPEFLVRMLKAFKPSNVDAFIITGNCKLPDPRTIQYRFKALLARIGLRPLNFHSLRHLFATNCVELGFDIKTLSEILGHSSVEITLNRYVHSSIERKRQCMDMLSLDVA</sequence>
<dbReference type="Gene3D" id="1.10.443.10">
    <property type="entry name" value="Intergrase catalytic core"/>
    <property type="match status" value="1"/>
</dbReference>
<dbReference type="InterPro" id="IPR011010">
    <property type="entry name" value="DNA_brk_join_enz"/>
</dbReference>
<dbReference type="InterPro" id="IPR010998">
    <property type="entry name" value="Integrase_recombinase_N"/>
</dbReference>
<evidence type="ECO:0000256" key="4">
    <source>
        <dbReference type="ARBA" id="ARBA00023125"/>
    </source>
</evidence>
<evidence type="ECO:0000256" key="1">
    <source>
        <dbReference type="ARBA" id="ARBA00003283"/>
    </source>
</evidence>
<evidence type="ECO:0000256" key="5">
    <source>
        <dbReference type="ARBA" id="ARBA00023172"/>
    </source>
</evidence>
<keyword evidence="4 6" id="KW-0238">DNA-binding</keyword>
<organism evidence="9 10">
    <name type="scientific">Ruminococcus flavefaciens</name>
    <dbReference type="NCBI Taxonomy" id="1265"/>
    <lineage>
        <taxon>Bacteria</taxon>
        <taxon>Bacillati</taxon>
        <taxon>Bacillota</taxon>
        <taxon>Clostridia</taxon>
        <taxon>Eubacteriales</taxon>
        <taxon>Oscillospiraceae</taxon>
        <taxon>Ruminococcus</taxon>
    </lineage>
</organism>
<feature type="domain" description="Core-binding (CB)" evidence="8">
    <location>
        <begin position="63"/>
        <end position="145"/>
    </location>
</feature>
<dbReference type="GO" id="GO:0006310">
    <property type="term" value="P:DNA recombination"/>
    <property type="evidence" value="ECO:0007669"/>
    <property type="project" value="UniProtKB-KW"/>
</dbReference>
<dbReference type="InterPro" id="IPR044068">
    <property type="entry name" value="CB"/>
</dbReference>
<evidence type="ECO:0000256" key="6">
    <source>
        <dbReference type="PROSITE-ProRule" id="PRU01248"/>
    </source>
</evidence>
<evidence type="ECO:0000256" key="3">
    <source>
        <dbReference type="ARBA" id="ARBA00022908"/>
    </source>
</evidence>
<evidence type="ECO:0000259" key="7">
    <source>
        <dbReference type="PROSITE" id="PS51898"/>
    </source>
</evidence>
<dbReference type="CDD" id="cd01189">
    <property type="entry name" value="INT_ICEBs1_C_like"/>
    <property type="match status" value="1"/>
</dbReference>
<keyword evidence="3" id="KW-0229">DNA integration</keyword>
<dbReference type="PANTHER" id="PTHR30349">
    <property type="entry name" value="PHAGE INTEGRASE-RELATED"/>
    <property type="match status" value="1"/>
</dbReference>
<dbReference type="InterPro" id="IPR050090">
    <property type="entry name" value="Tyrosine_recombinase_XerCD"/>
</dbReference>
<reference evidence="9 10" key="1">
    <citation type="submission" date="2016-11" db="EMBL/GenBank/DDBJ databases">
        <authorList>
            <person name="Jaros S."/>
            <person name="Januszkiewicz K."/>
            <person name="Wedrychowicz H."/>
        </authorList>
    </citation>
    <scope>NUCLEOTIDE SEQUENCE [LARGE SCALE GENOMIC DNA]</scope>
    <source>
        <strain evidence="9 10">Y1</strain>
    </source>
</reference>
<feature type="domain" description="Tyr recombinase" evidence="7">
    <location>
        <begin position="165"/>
        <end position="358"/>
    </location>
</feature>
<evidence type="ECO:0000256" key="2">
    <source>
        <dbReference type="ARBA" id="ARBA00008857"/>
    </source>
</evidence>
<proteinExistence type="inferred from homology"/>
<dbReference type="Pfam" id="PF14659">
    <property type="entry name" value="Phage_int_SAM_3"/>
    <property type="match status" value="1"/>
</dbReference>
<dbReference type="SUPFAM" id="SSF56349">
    <property type="entry name" value="DNA breaking-rejoining enzymes"/>
    <property type="match status" value="1"/>
</dbReference>
<dbReference type="InterPro" id="IPR002104">
    <property type="entry name" value="Integrase_catalytic"/>
</dbReference>
<name>A0A1M7HT23_RUMFL</name>
<dbReference type="InterPro" id="IPR013762">
    <property type="entry name" value="Integrase-like_cat_sf"/>
</dbReference>
<gene>
    <name evidence="9" type="ORF">SAMN04487860_10381</name>
</gene>
<comment type="function">
    <text evidence="1">Site-specific tyrosine recombinase, which acts by catalyzing the cutting and rejoining of the recombining DNA molecules.</text>
</comment>
<dbReference type="GO" id="GO:0003677">
    <property type="term" value="F:DNA binding"/>
    <property type="evidence" value="ECO:0007669"/>
    <property type="project" value="UniProtKB-UniRule"/>
</dbReference>
<keyword evidence="5" id="KW-0233">DNA recombination</keyword>
<dbReference type="PROSITE" id="PS51900">
    <property type="entry name" value="CB"/>
    <property type="match status" value="1"/>
</dbReference>
<protein>
    <submittedName>
        <fullName evidence="9">Site-specific recombinase XerD</fullName>
    </submittedName>
</protein>
<evidence type="ECO:0000259" key="8">
    <source>
        <dbReference type="PROSITE" id="PS51900"/>
    </source>
</evidence>
<dbReference type="EMBL" id="FRCT01000003">
    <property type="protein sequence ID" value="SHM31692.1"/>
    <property type="molecule type" value="Genomic_DNA"/>
</dbReference>
<dbReference type="PANTHER" id="PTHR30349:SF64">
    <property type="entry name" value="PROPHAGE INTEGRASE INTD-RELATED"/>
    <property type="match status" value="1"/>
</dbReference>
<evidence type="ECO:0000313" key="9">
    <source>
        <dbReference type="EMBL" id="SHM31692.1"/>
    </source>
</evidence>
<evidence type="ECO:0000313" key="10">
    <source>
        <dbReference type="Proteomes" id="UP000184394"/>
    </source>
</evidence>